<dbReference type="NCBIfam" id="TIGR01085">
    <property type="entry name" value="murE"/>
    <property type="match status" value="1"/>
</dbReference>
<comment type="subcellular location">
    <subcellularLocation>
        <location evidence="7 8">Cytoplasm</location>
    </subcellularLocation>
</comment>
<feature type="short sequence motif" description="Meso-diaminopimelate recognition motif" evidence="7">
    <location>
        <begin position="413"/>
        <end position="416"/>
    </location>
</feature>
<dbReference type="Pfam" id="PF02875">
    <property type="entry name" value="Mur_ligase_C"/>
    <property type="match status" value="1"/>
</dbReference>
<evidence type="ECO:0000256" key="5">
    <source>
        <dbReference type="ARBA" id="ARBA00023306"/>
    </source>
</evidence>
<dbReference type="InterPro" id="IPR004101">
    <property type="entry name" value="Mur_ligase_C"/>
</dbReference>
<dbReference type="GO" id="GO:0009252">
    <property type="term" value="P:peptidoglycan biosynthetic process"/>
    <property type="evidence" value="ECO:0007669"/>
    <property type="project" value="UniProtKB-UniRule"/>
</dbReference>
<keyword evidence="7" id="KW-0547">Nucleotide-binding</keyword>
<organism evidence="12 13">
    <name type="scientific">Parachlamydia acanthamoebae</name>
    <dbReference type="NCBI Taxonomy" id="83552"/>
    <lineage>
        <taxon>Bacteria</taxon>
        <taxon>Pseudomonadati</taxon>
        <taxon>Chlamydiota</taxon>
        <taxon>Chlamydiia</taxon>
        <taxon>Parachlamydiales</taxon>
        <taxon>Parachlamydiaceae</taxon>
        <taxon>Parachlamydia</taxon>
    </lineage>
</organism>
<dbReference type="UniPathway" id="UPA00219"/>
<evidence type="ECO:0000256" key="1">
    <source>
        <dbReference type="ARBA" id="ARBA00005898"/>
    </source>
</evidence>
<feature type="domain" description="Mur ligase N-terminal catalytic" evidence="9">
    <location>
        <begin position="27"/>
        <end position="74"/>
    </location>
</feature>
<dbReference type="GO" id="GO:0071555">
    <property type="term" value="P:cell wall organization"/>
    <property type="evidence" value="ECO:0007669"/>
    <property type="project" value="UniProtKB-KW"/>
</dbReference>
<evidence type="ECO:0000259" key="10">
    <source>
        <dbReference type="Pfam" id="PF02875"/>
    </source>
</evidence>
<dbReference type="PANTHER" id="PTHR23135">
    <property type="entry name" value="MUR LIGASE FAMILY MEMBER"/>
    <property type="match status" value="1"/>
</dbReference>
<dbReference type="EMBL" id="JSAM01000080">
    <property type="protein sequence ID" value="KIA77375.1"/>
    <property type="molecule type" value="Genomic_DNA"/>
</dbReference>
<keyword evidence="4 7" id="KW-0573">Peptidoglycan synthesis</keyword>
<evidence type="ECO:0000256" key="6">
    <source>
        <dbReference type="ARBA" id="ARBA00023316"/>
    </source>
</evidence>
<name>A0A0C1C8K3_9BACT</name>
<dbReference type="Pfam" id="PF08245">
    <property type="entry name" value="Mur_ligase_M"/>
    <property type="match status" value="1"/>
</dbReference>
<dbReference type="InterPro" id="IPR013221">
    <property type="entry name" value="Mur_ligase_cen"/>
</dbReference>
<evidence type="ECO:0000256" key="8">
    <source>
        <dbReference type="RuleBase" id="RU004135"/>
    </source>
</evidence>
<dbReference type="Gene3D" id="3.40.1190.10">
    <property type="entry name" value="Mur-like, catalytic domain"/>
    <property type="match status" value="1"/>
</dbReference>
<keyword evidence="6 7" id="KW-0961">Cell wall biogenesis/degradation</keyword>
<comment type="pathway">
    <text evidence="7 8">Cell wall biogenesis; peptidoglycan biosynthesis.</text>
</comment>
<keyword evidence="7 12" id="KW-0436">Ligase</keyword>
<dbReference type="PATRIC" id="fig|83552.4.peg.1471"/>
<reference evidence="12 13" key="1">
    <citation type="journal article" date="2014" name="Mol. Biol. Evol.">
        <title>Massive expansion of Ubiquitination-related gene families within the Chlamydiae.</title>
        <authorList>
            <person name="Domman D."/>
            <person name="Collingro A."/>
            <person name="Lagkouvardos I."/>
            <person name="Gehre L."/>
            <person name="Weinmaier T."/>
            <person name="Rattei T."/>
            <person name="Subtil A."/>
            <person name="Horn M."/>
        </authorList>
    </citation>
    <scope>NUCLEOTIDE SEQUENCE [LARGE SCALE GENOMIC DNA]</scope>
    <source>
        <strain evidence="12 13">OEW1</strain>
    </source>
</reference>
<feature type="binding site" evidence="7">
    <location>
        <begin position="115"/>
        <end position="121"/>
    </location>
    <ligand>
        <name>ATP</name>
        <dbReference type="ChEBI" id="CHEBI:30616"/>
    </ligand>
</feature>
<sequence length="498" mass="55605">MCKFPMKLKKVLKDIPVVQVKGSKEIEISGICANSQLIAPGNLFIAKKGLKFDGTSYIPEAINHGATAIVTDIYDPSFKEITQIICKNVAEVEGRFSANFYQMPSQELFTVGITGTNGKTTTSFLVKYLLEQLNLPCGLIGTIEYILGRYRYKASHTTPDVHSNHHMLREMVHQGCQAAVMEVTSHALDQKRVEHIDYDIAIYTNLTQDHLDYHQNMECYAAAKRKLFLQLDQVPSKKSKQIIANLDCPWFETILKGIKTPIFTFGIDSPADLRACPTSFGPTGTHIDLHYQGRSYSTFFPLIGRFNIYNCLAAIAVGLTRKITLEKLISLAQQFPPPPGRLEPIQNDLDLNLFVDFAHTEDALYKALECLSELKKGKIITVFGCGGDRDKTKRPKMAQASASFSDLTIVTSDNPRSEDPLKIIQEIAEGFSLQDNYIVQPDRFSAIAFAIEKANPGDIILVAGKGHETTQIFAHHTIEFDDRKIAQEICAKMSLNTY</sequence>
<keyword evidence="7" id="KW-0460">Magnesium</keyword>
<evidence type="ECO:0000313" key="13">
    <source>
        <dbReference type="Proteomes" id="UP000031307"/>
    </source>
</evidence>
<evidence type="ECO:0000256" key="7">
    <source>
        <dbReference type="HAMAP-Rule" id="MF_00208"/>
    </source>
</evidence>
<keyword evidence="2 7" id="KW-0132">Cell division</keyword>
<dbReference type="GO" id="GO:0005524">
    <property type="term" value="F:ATP binding"/>
    <property type="evidence" value="ECO:0007669"/>
    <property type="project" value="UniProtKB-UniRule"/>
</dbReference>
<dbReference type="Pfam" id="PF01225">
    <property type="entry name" value="Mur_ligase"/>
    <property type="match status" value="1"/>
</dbReference>
<dbReference type="InterPro" id="IPR000713">
    <property type="entry name" value="Mur_ligase_N"/>
</dbReference>
<dbReference type="InterPro" id="IPR035911">
    <property type="entry name" value="MurE/MurF_N"/>
</dbReference>
<dbReference type="GO" id="GO:0005737">
    <property type="term" value="C:cytoplasm"/>
    <property type="evidence" value="ECO:0007669"/>
    <property type="project" value="UniProtKB-SubCell"/>
</dbReference>
<dbReference type="GO" id="GO:0008360">
    <property type="term" value="P:regulation of cell shape"/>
    <property type="evidence" value="ECO:0007669"/>
    <property type="project" value="UniProtKB-KW"/>
</dbReference>
<proteinExistence type="inferred from homology"/>
<dbReference type="EC" id="6.3.2.13" evidence="7"/>
<comment type="catalytic activity">
    <reaction evidence="7">
        <text>UDP-N-acetyl-alpha-D-muramoyl-L-alanyl-D-glutamate + meso-2,6-diaminopimelate + ATP = UDP-N-acetyl-alpha-D-muramoyl-L-alanyl-gamma-D-glutamyl-meso-2,6-diaminopimelate + ADP + phosphate + H(+)</text>
        <dbReference type="Rhea" id="RHEA:23676"/>
        <dbReference type="ChEBI" id="CHEBI:15378"/>
        <dbReference type="ChEBI" id="CHEBI:30616"/>
        <dbReference type="ChEBI" id="CHEBI:43474"/>
        <dbReference type="ChEBI" id="CHEBI:57791"/>
        <dbReference type="ChEBI" id="CHEBI:83900"/>
        <dbReference type="ChEBI" id="CHEBI:83905"/>
        <dbReference type="ChEBI" id="CHEBI:456216"/>
        <dbReference type="EC" id="6.3.2.13"/>
    </reaction>
</comment>
<feature type="domain" description="Mur ligase central" evidence="11">
    <location>
        <begin position="113"/>
        <end position="317"/>
    </location>
</feature>
<feature type="binding site" evidence="7">
    <location>
        <begin position="413"/>
        <end position="416"/>
    </location>
    <ligand>
        <name>meso-2,6-diaminopimelate</name>
        <dbReference type="ChEBI" id="CHEBI:57791"/>
    </ligand>
</feature>
<comment type="PTM">
    <text evidence="7">Carboxylation is probably crucial for Mg(2+) binding and, consequently, for the gamma-phosphate positioning of ATP.</text>
</comment>
<dbReference type="GO" id="GO:0000287">
    <property type="term" value="F:magnesium ion binding"/>
    <property type="evidence" value="ECO:0007669"/>
    <property type="project" value="UniProtKB-UniRule"/>
</dbReference>
<feature type="binding site" evidence="7">
    <location>
        <position position="35"/>
    </location>
    <ligand>
        <name>UDP-N-acetyl-alpha-D-muramoyl-L-alanyl-D-glutamate</name>
        <dbReference type="ChEBI" id="CHEBI:83900"/>
    </ligand>
</feature>
<dbReference type="SUPFAM" id="SSF63418">
    <property type="entry name" value="MurE/MurF N-terminal domain"/>
    <property type="match status" value="1"/>
</dbReference>
<feature type="binding site" evidence="7">
    <location>
        <position position="389"/>
    </location>
    <ligand>
        <name>meso-2,6-diaminopimelate</name>
        <dbReference type="ChEBI" id="CHEBI:57791"/>
    </ligand>
</feature>
<dbReference type="InterPro" id="IPR005761">
    <property type="entry name" value="UDP-N-AcMur-Glu-dNH2Pim_ligase"/>
</dbReference>
<dbReference type="HAMAP" id="MF_00208">
    <property type="entry name" value="MurE"/>
    <property type="match status" value="1"/>
</dbReference>
<dbReference type="Proteomes" id="UP000031307">
    <property type="component" value="Unassembled WGS sequence"/>
</dbReference>
<gene>
    <name evidence="7 12" type="primary">murE</name>
    <name evidence="12" type="ORF">DB43_GK00060</name>
</gene>
<dbReference type="SUPFAM" id="SSF53623">
    <property type="entry name" value="MurD-like peptide ligases, catalytic domain"/>
    <property type="match status" value="1"/>
</dbReference>
<evidence type="ECO:0000259" key="11">
    <source>
        <dbReference type="Pfam" id="PF08245"/>
    </source>
</evidence>
<keyword evidence="7" id="KW-0963">Cytoplasm</keyword>
<keyword evidence="5 7" id="KW-0131">Cell cycle</keyword>
<comment type="function">
    <text evidence="7">Catalyzes the addition of meso-diaminopimelic acid to the nucleotide precursor UDP-N-acetylmuramoyl-L-alanyl-D-glutamate (UMAG) in the biosynthesis of bacterial cell-wall peptidoglycan.</text>
</comment>
<evidence type="ECO:0000256" key="3">
    <source>
        <dbReference type="ARBA" id="ARBA00022960"/>
    </source>
</evidence>
<dbReference type="Gene3D" id="3.40.1390.10">
    <property type="entry name" value="MurE/MurF, N-terminal domain"/>
    <property type="match status" value="1"/>
</dbReference>
<dbReference type="GO" id="GO:0051301">
    <property type="term" value="P:cell division"/>
    <property type="evidence" value="ECO:0007669"/>
    <property type="project" value="UniProtKB-KW"/>
</dbReference>
<comment type="cofactor">
    <cofactor evidence="7">
        <name>Mg(2+)</name>
        <dbReference type="ChEBI" id="CHEBI:18420"/>
    </cofactor>
</comment>
<protein>
    <recommendedName>
        <fullName evidence="7">UDP-N-acetylmuramoyl-L-alanyl-D-glutamate--2,6-diaminopimelate ligase</fullName>
        <ecNumber evidence="7">6.3.2.13</ecNumber>
    </recommendedName>
    <alternativeName>
        <fullName evidence="7">Meso-A2pm-adding enzyme</fullName>
    </alternativeName>
    <alternativeName>
        <fullName evidence="7">Meso-diaminopimelate-adding enzyme</fullName>
    </alternativeName>
    <alternativeName>
        <fullName evidence="7">UDP-MurNAc-L-Ala-D-Glu:meso-diaminopimelate ligase</fullName>
    </alternativeName>
    <alternativeName>
        <fullName evidence="7">UDP-MurNAc-tripeptide synthetase</fullName>
    </alternativeName>
    <alternativeName>
        <fullName evidence="7">UDP-N-acetylmuramyl-tripeptide synthetase</fullName>
    </alternativeName>
</protein>
<dbReference type="InterPro" id="IPR036565">
    <property type="entry name" value="Mur-like_cat_sf"/>
</dbReference>
<evidence type="ECO:0000256" key="4">
    <source>
        <dbReference type="ARBA" id="ARBA00022984"/>
    </source>
</evidence>
<accession>A0A0C1C8K3</accession>
<comment type="similarity">
    <text evidence="1 7">Belongs to the MurCDEF family. MurE subfamily.</text>
</comment>
<feature type="binding site" evidence="7">
    <location>
        <position position="192"/>
    </location>
    <ligand>
        <name>UDP-N-acetyl-alpha-D-muramoyl-L-alanyl-D-glutamate</name>
        <dbReference type="ChEBI" id="CHEBI:83900"/>
    </ligand>
</feature>
<comment type="caution">
    <text evidence="12">The sequence shown here is derived from an EMBL/GenBank/DDBJ whole genome shotgun (WGS) entry which is preliminary data.</text>
</comment>
<feature type="binding site" evidence="7">
    <location>
        <position position="468"/>
    </location>
    <ligand>
        <name>meso-2,6-diaminopimelate</name>
        <dbReference type="ChEBI" id="CHEBI:57791"/>
    </ligand>
</feature>
<dbReference type="PANTHER" id="PTHR23135:SF4">
    <property type="entry name" value="UDP-N-ACETYLMURAMOYL-L-ALANYL-D-GLUTAMATE--2,6-DIAMINOPIMELATE LIGASE MURE HOMOLOG, CHLOROPLASTIC"/>
    <property type="match status" value="1"/>
</dbReference>
<dbReference type="AlphaFoldDB" id="A0A0C1C8K3"/>
<dbReference type="InterPro" id="IPR036615">
    <property type="entry name" value="Mur_ligase_C_dom_sf"/>
</dbReference>
<dbReference type="NCBIfam" id="NF001126">
    <property type="entry name" value="PRK00139.1-4"/>
    <property type="match status" value="1"/>
</dbReference>
<feature type="modified residue" description="N6-carboxylysine" evidence="7">
    <location>
        <position position="224"/>
    </location>
</feature>
<feature type="binding site" evidence="7">
    <location>
        <position position="464"/>
    </location>
    <ligand>
        <name>meso-2,6-diaminopimelate</name>
        <dbReference type="ChEBI" id="CHEBI:57791"/>
    </ligand>
</feature>
<dbReference type="GO" id="GO:0008765">
    <property type="term" value="F:UDP-N-acetylmuramoylalanyl-D-glutamate-2,6-diaminopimelate ligase activity"/>
    <property type="evidence" value="ECO:0007669"/>
    <property type="project" value="UniProtKB-UniRule"/>
</dbReference>
<evidence type="ECO:0000256" key="2">
    <source>
        <dbReference type="ARBA" id="ARBA00022618"/>
    </source>
</evidence>
<feature type="binding site" evidence="7">
    <location>
        <begin position="157"/>
        <end position="158"/>
    </location>
    <ligand>
        <name>UDP-N-acetyl-alpha-D-muramoyl-L-alanyl-D-glutamate</name>
        <dbReference type="ChEBI" id="CHEBI:83900"/>
    </ligand>
</feature>
<feature type="binding site" evidence="7">
    <location>
        <position position="184"/>
    </location>
    <ligand>
        <name>UDP-N-acetyl-alpha-D-muramoyl-L-alanyl-D-glutamate</name>
        <dbReference type="ChEBI" id="CHEBI:83900"/>
    </ligand>
</feature>
<dbReference type="Gene3D" id="3.90.190.20">
    <property type="entry name" value="Mur ligase, C-terminal domain"/>
    <property type="match status" value="1"/>
</dbReference>
<feature type="domain" description="Mur ligase C-terminal" evidence="10">
    <location>
        <begin position="340"/>
        <end position="466"/>
    </location>
</feature>
<evidence type="ECO:0000313" key="12">
    <source>
        <dbReference type="EMBL" id="KIA77375.1"/>
    </source>
</evidence>
<feature type="binding site" evidence="7">
    <location>
        <position position="190"/>
    </location>
    <ligand>
        <name>UDP-N-acetyl-alpha-D-muramoyl-L-alanyl-D-glutamate</name>
        <dbReference type="ChEBI" id="CHEBI:83900"/>
    </ligand>
</feature>
<comment type="caution">
    <text evidence="7">Lacks conserved residue(s) required for the propagation of feature annotation.</text>
</comment>
<keyword evidence="7" id="KW-0067">ATP-binding</keyword>
<dbReference type="SUPFAM" id="SSF53244">
    <property type="entry name" value="MurD-like peptide ligases, peptide-binding domain"/>
    <property type="match status" value="1"/>
</dbReference>
<evidence type="ECO:0000259" key="9">
    <source>
        <dbReference type="Pfam" id="PF01225"/>
    </source>
</evidence>
<keyword evidence="3 7" id="KW-0133">Cell shape</keyword>